<organism evidence="2 3">
    <name type="scientific">Riccia fluitans</name>
    <dbReference type="NCBI Taxonomy" id="41844"/>
    <lineage>
        <taxon>Eukaryota</taxon>
        <taxon>Viridiplantae</taxon>
        <taxon>Streptophyta</taxon>
        <taxon>Embryophyta</taxon>
        <taxon>Marchantiophyta</taxon>
        <taxon>Marchantiopsida</taxon>
        <taxon>Marchantiidae</taxon>
        <taxon>Marchantiales</taxon>
        <taxon>Ricciaceae</taxon>
        <taxon>Riccia</taxon>
    </lineage>
</organism>
<feature type="compositionally biased region" description="Polar residues" evidence="1">
    <location>
        <begin position="234"/>
        <end position="252"/>
    </location>
</feature>
<dbReference type="Proteomes" id="UP001605036">
    <property type="component" value="Unassembled WGS sequence"/>
</dbReference>
<name>A0ABD1YHG1_9MARC</name>
<reference evidence="2 3" key="1">
    <citation type="submission" date="2024-09" db="EMBL/GenBank/DDBJ databases">
        <title>Chromosome-scale assembly of Riccia fluitans.</title>
        <authorList>
            <person name="Paukszto L."/>
            <person name="Sawicki J."/>
            <person name="Karawczyk K."/>
            <person name="Piernik-Szablinska J."/>
            <person name="Szczecinska M."/>
            <person name="Mazdziarz M."/>
        </authorList>
    </citation>
    <scope>NUCLEOTIDE SEQUENCE [LARGE SCALE GENOMIC DNA]</scope>
    <source>
        <strain evidence="2">Rf_01</strain>
        <tissue evidence="2">Aerial parts of the thallus</tissue>
    </source>
</reference>
<gene>
    <name evidence="2" type="ORF">R1flu_013813</name>
</gene>
<dbReference type="SUPFAM" id="SSF56281">
    <property type="entry name" value="Metallo-hydrolase/oxidoreductase"/>
    <property type="match status" value="1"/>
</dbReference>
<dbReference type="PANTHER" id="PTHR36839:SF1">
    <property type="entry name" value="METALLO-BETA-LACTAMASE FAMILY PROTEIN (AFU_ORTHOLOGUE AFUA_5G12770)"/>
    <property type="match status" value="1"/>
</dbReference>
<accession>A0ABD1YHG1</accession>
<dbReference type="EMBL" id="JBHFFA010000004">
    <property type="protein sequence ID" value="KAL2629127.1"/>
    <property type="molecule type" value="Genomic_DNA"/>
</dbReference>
<keyword evidence="3" id="KW-1185">Reference proteome</keyword>
<evidence type="ECO:0000313" key="3">
    <source>
        <dbReference type="Proteomes" id="UP001605036"/>
    </source>
</evidence>
<dbReference type="InterPro" id="IPR036866">
    <property type="entry name" value="RibonucZ/Hydroxyglut_hydro"/>
</dbReference>
<sequence>MINYFNWINSPFLPEYGNVLWGCTTFVDDAIEEVIRNQGGIAAIAISHPHELYSYAKWAVMFNSPVVIHERDKDLIEFNSDFITTWSGEEFPLAPHITLIRLGGHYDGGAVLHWNNNQGVVQDGKGVLLCSDMLQVGIDGRTVSIMRSYNNCVPLSGVDARRIRQKLSGVHFDRMYASGNHRDLLVNAKRMTLSSLSKYAAAIERPREDVDGRGFLRIPSVLALQAAPSIAQAGESSRQAGESSHQVRSLAT</sequence>
<dbReference type="AlphaFoldDB" id="A0ABD1YHG1"/>
<dbReference type="Gene3D" id="3.60.15.10">
    <property type="entry name" value="Ribonuclease Z/Hydroxyacylglutathione hydrolase-like"/>
    <property type="match status" value="1"/>
</dbReference>
<evidence type="ECO:0000256" key="1">
    <source>
        <dbReference type="SAM" id="MobiDB-lite"/>
    </source>
</evidence>
<feature type="region of interest" description="Disordered" evidence="1">
    <location>
        <begin position="233"/>
        <end position="252"/>
    </location>
</feature>
<dbReference type="PANTHER" id="PTHR36839">
    <property type="entry name" value="METALLO-BETA-LACTAMASE FAMILY PROTEIN (AFU_ORTHOLOGUE AFUA_5G12770)"/>
    <property type="match status" value="1"/>
</dbReference>
<protein>
    <submittedName>
        <fullName evidence="2">Uncharacterized protein</fullName>
    </submittedName>
</protein>
<evidence type="ECO:0000313" key="2">
    <source>
        <dbReference type="EMBL" id="KAL2629127.1"/>
    </source>
</evidence>
<proteinExistence type="predicted"/>
<comment type="caution">
    <text evidence="2">The sequence shown here is derived from an EMBL/GenBank/DDBJ whole genome shotgun (WGS) entry which is preliminary data.</text>
</comment>